<evidence type="ECO:0000256" key="2">
    <source>
        <dbReference type="ARBA" id="ARBA00022448"/>
    </source>
</evidence>
<dbReference type="GO" id="GO:0016491">
    <property type="term" value="F:oxidoreductase activity"/>
    <property type="evidence" value="ECO:0007669"/>
    <property type="project" value="UniProtKB-KW"/>
</dbReference>
<evidence type="ECO:0000313" key="8">
    <source>
        <dbReference type="Proteomes" id="UP000095287"/>
    </source>
</evidence>
<dbReference type="SMART" id="SM00382">
    <property type="entry name" value="AAA"/>
    <property type="match status" value="2"/>
</dbReference>
<dbReference type="GO" id="GO:0015658">
    <property type="term" value="F:branched-chain amino acid transmembrane transporter activity"/>
    <property type="evidence" value="ECO:0007669"/>
    <property type="project" value="TreeGrafter"/>
</dbReference>
<keyword evidence="3" id="KW-0547">Nucleotide-binding</keyword>
<dbReference type="PANTHER" id="PTHR43820:SF5">
    <property type="entry name" value="HIGH-AFFINITY BRANCHED-CHAIN AMINO ACID TRANSPORT ATP-BINDING PROTEIN"/>
    <property type="match status" value="1"/>
</dbReference>
<feature type="domain" description="ABC transporter" evidence="7">
    <location>
        <begin position="168"/>
        <end position="401"/>
    </location>
</feature>
<dbReference type="Pfam" id="PF00465">
    <property type="entry name" value="Fe-ADH"/>
    <property type="match status" value="1"/>
</dbReference>
<dbReference type="InterPro" id="IPR003593">
    <property type="entry name" value="AAA+_ATPase"/>
</dbReference>
<keyword evidence="2" id="KW-0813">Transport</keyword>
<keyword evidence="4" id="KW-0067">ATP-binding</keyword>
<dbReference type="SUPFAM" id="SSF56796">
    <property type="entry name" value="Dehydroquinate synthase-like"/>
    <property type="match status" value="2"/>
</dbReference>
<keyword evidence="5" id="KW-0029">Amino-acid transport</keyword>
<dbReference type="Proteomes" id="UP000095287">
    <property type="component" value="Unplaced"/>
</dbReference>
<evidence type="ECO:0000256" key="5">
    <source>
        <dbReference type="ARBA" id="ARBA00022970"/>
    </source>
</evidence>
<evidence type="ECO:0000256" key="1">
    <source>
        <dbReference type="ARBA" id="ARBA00005417"/>
    </source>
</evidence>
<dbReference type="GO" id="GO:0046872">
    <property type="term" value="F:metal ion binding"/>
    <property type="evidence" value="ECO:0007669"/>
    <property type="project" value="InterPro"/>
</dbReference>
<protein>
    <submittedName>
        <fullName evidence="9">ABC transporter domain-containing protein</fullName>
    </submittedName>
</protein>
<evidence type="ECO:0000256" key="3">
    <source>
        <dbReference type="ARBA" id="ARBA00022741"/>
    </source>
</evidence>
<dbReference type="InterPro" id="IPR001670">
    <property type="entry name" value="ADH_Fe/GldA"/>
</dbReference>
<dbReference type="PANTHER" id="PTHR43820">
    <property type="entry name" value="HIGH-AFFINITY BRANCHED-CHAIN AMINO ACID TRANSPORT ATP-BINDING PROTEIN LIVF"/>
    <property type="match status" value="1"/>
</dbReference>
<dbReference type="InterPro" id="IPR003439">
    <property type="entry name" value="ABC_transporter-like_ATP-bd"/>
</dbReference>
<accession>A0A1I7Y5F4</accession>
<dbReference type="AlphaFoldDB" id="A0A1I7Y5F4"/>
<proteinExistence type="inferred from homology"/>
<dbReference type="Gene3D" id="3.40.50.1970">
    <property type="match status" value="1"/>
</dbReference>
<dbReference type="GO" id="GO:0015807">
    <property type="term" value="P:L-amino acid transport"/>
    <property type="evidence" value="ECO:0007669"/>
    <property type="project" value="TreeGrafter"/>
</dbReference>
<reference evidence="9" key="1">
    <citation type="submission" date="2016-11" db="UniProtKB">
        <authorList>
            <consortium name="WormBaseParasite"/>
        </authorList>
    </citation>
    <scope>IDENTIFICATION</scope>
</reference>
<dbReference type="GO" id="GO:0005524">
    <property type="term" value="F:ATP binding"/>
    <property type="evidence" value="ECO:0007669"/>
    <property type="project" value="UniProtKB-KW"/>
</dbReference>
<dbReference type="PROSITE" id="PS00211">
    <property type="entry name" value="ABC_TRANSPORTER_1"/>
    <property type="match status" value="1"/>
</dbReference>
<evidence type="ECO:0000259" key="7">
    <source>
        <dbReference type="PROSITE" id="PS50893"/>
    </source>
</evidence>
<dbReference type="InterPro" id="IPR017871">
    <property type="entry name" value="ABC_transporter-like_CS"/>
</dbReference>
<dbReference type="Gene3D" id="3.40.50.300">
    <property type="entry name" value="P-loop containing nucleotide triphosphate hydrolases"/>
    <property type="match status" value="2"/>
</dbReference>
<dbReference type="InterPro" id="IPR027417">
    <property type="entry name" value="P-loop_NTPase"/>
</dbReference>
<dbReference type="GO" id="GO:0016887">
    <property type="term" value="F:ATP hydrolysis activity"/>
    <property type="evidence" value="ECO:0007669"/>
    <property type="project" value="InterPro"/>
</dbReference>
<keyword evidence="6" id="KW-0560">Oxidoreductase</keyword>
<keyword evidence="8" id="KW-1185">Reference proteome</keyword>
<feature type="domain" description="ABC transporter" evidence="7">
    <location>
        <begin position="1"/>
        <end position="177"/>
    </location>
</feature>
<organism evidence="8 9">
    <name type="scientific">Steinernema glaseri</name>
    <dbReference type="NCBI Taxonomy" id="37863"/>
    <lineage>
        <taxon>Eukaryota</taxon>
        <taxon>Metazoa</taxon>
        <taxon>Ecdysozoa</taxon>
        <taxon>Nematoda</taxon>
        <taxon>Chromadorea</taxon>
        <taxon>Rhabditida</taxon>
        <taxon>Tylenchina</taxon>
        <taxon>Panagrolaimomorpha</taxon>
        <taxon>Strongyloidoidea</taxon>
        <taxon>Steinernematidae</taxon>
        <taxon>Steinernema</taxon>
    </lineage>
</organism>
<dbReference type="WBParaSite" id="L893_g12680.t1">
    <property type="protein sequence ID" value="L893_g12680.t1"/>
    <property type="gene ID" value="L893_g12680"/>
</dbReference>
<dbReference type="SUPFAM" id="SSF52540">
    <property type="entry name" value="P-loop containing nucleoside triphosphate hydrolases"/>
    <property type="match status" value="2"/>
</dbReference>
<dbReference type="Pfam" id="PF00005">
    <property type="entry name" value="ABC_tran"/>
    <property type="match status" value="2"/>
</dbReference>
<dbReference type="InterPro" id="IPR052156">
    <property type="entry name" value="BCAA_Transport_ATP-bd_LivF"/>
</dbReference>
<evidence type="ECO:0000256" key="4">
    <source>
        <dbReference type="ARBA" id="ARBA00022840"/>
    </source>
</evidence>
<evidence type="ECO:0000313" key="9">
    <source>
        <dbReference type="WBParaSite" id="L893_g12680.t1"/>
    </source>
</evidence>
<dbReference type="PROSITE" id="PS50893">
    <property type="entry name" value="ABC_TRANSPORTER_2"/>
    <property type="match status" value="2"/>
</dbReference>
<evidence type="ECO:0000256" key="6">
    <source>
        <dbReference type="ARBA" id="ARBA00023002"/>
    </source>
</evidence>
<name>A0A1I7Y5F4_9BILA</name>
<sequence length="533" mass="58692">MLTGYMKPDSGNIFFAGREITGLPPREVTRMGIARSFQIPQLFTSLNALENVEIALGVAKQPLSEASAILERFGLSDFAQSQAGTLPEGIRKLLDIALAMVAQPKVLLLDEPTSGVASDEKFEVMDRVMKVVRDAGVTVLFVEHDMEIVRRYSDRVLAFYDGTILANGTPDEVLAHEQVREYIIGEPVNLQVRQGQIVGLAGRNGAGKTTLMRTVMGLLAVDNGSVMFDGQELAKMPAYRRTSLGMGFAPEDRKLIPELSVEENIRLPAWALKSQDIEERLERVWRIIPELKVFGPRRALQLSGGQQKLVAIGRALMTADKLLLLDEPFEGVAPALSKRIAEVVGELSKEGFSALLSGADLQHAGNVIDYTYRMDRGRIERYSQERVCLVTDRFLHESGLLDPALADLKANGWTVQVIDDVIADPPEHIVLQATERARQAKTEIVVGLGGGSSMDVAKLLAVLLASDQPLQEMYGIDNGDETSKTEAFINFMEQIAIDTGIERQLREVGIKESDLRRMAQEAMKQTRLLGNNP</sequence>
<comment type="similarity">
    <text evidence="1">Belongs to the ABC transporter superfamily.</text>
</comment>